<proteinExistence type="predicted"/>
<dbReference type="AlphaFoldDB" id="A0A9Q3JC43"/>
<comment type="caution">
    <text evidence="1">The sequence shown here is derived from an EMBL/GenBank/DDBJ whole genome shotgun (WGS) entry which is preliminary data.</text>
</comment>
<accession>A0A9Q3JC43</accession>
<dbReference type="EMBL" id="AVOT02067695">
    <property type="protein sequence ID" value="MBW0559149.1"/>
    <property type="molecule type" value="Genomic_DNA"/>
</dbReference>
<gene>
    <name evidence="1" type="ORF">O181_098864</name>
</gene>
<organism evidence="1 2">
    <name type="scientific">Austropuccinia psidii MF-1</name>
    <dbReference type="NCBI Taxonomy" id="1389203"/>
    <lineage>
        <taxon>Eukaryota</taxon>
        <taxon>Fungi</taxon>
        <taxon>Dikarya</taxon>
        <taxon>Basidiomycota</taxon>
        <taxon>Pucciniomycotina</taxon>
        <taxon>Pucciniomycetes</taxon>
        <taxon>Pucciniales</taxon>
        <taxon>Sphaerophragmiaceae</taxon>
        <taxon>Austropuccinia</taxon>
    </lineage>
</organism>
<name>A0A9Q3JC43_9BASI</name>
<evidence type="ECO:0000313" key="1">
    <source>
        <dbReference type="EMBL" id="MBW0559149.1"/>
    </source>
</evidence>
<evidence type="ECO:0000313" key="2">
    <source>
        <dbReference type="Proteomes" id="UP000765509"/>
    </source>
</evidence>
<protein>
    <submittedName>
        <fullName evidence="1">Uncharacterized protein</fullName>
    </submittedName>
</protein>
<dbReference type="Proteomes" id="UP000765509">
    <property type="component" value="Unassembled WGS sequence"/>
</dbReference>
<reference evidence="1" key="1">
    <citation type="submission" date="2021-03" db="EMBL/GenBank/DDBJ databases">
        <title>Draft genome sequence of rust myrtle Austropuccinia psidii MF-1, a brazilian biotype.</title>
        <authorList>
            <person name="Quecine M.C."/>
            <person name="Pachon D.M.R."/>
            <person name="Bonatelli M.L."/>
            <person name="Correr F.H."/>
            <person name="Franceschini L.M."/>
            <person name="Leite T.F."/>
            <person name="Margarido G.R.A."/>
            <person name="Almeida C.A."/>
            <person name="Ferrarezi J.A."/>
            <person name="Labate C.A."/>
        </authorList>
    </citation>
    <scope>NUCLEOTIDE SEQUENCE</scope>
    <source>
        <strain evidence="1">MF-1</strain>
    </source>
</reference>
<keyword evidence="2" id="KW-1185">Reference proteome</keyword>
<sequence>MPVQNSPPARKTRSQAVLIPTSRVCFDGNPAVPQLRANFGRSSTIQDGRKRANKIKFIFRHQGKSCIHRWRLTSHCTAVSIKSCFSCVSVTL</sequence>